<reference evidence="2 3" key="1">
    <citation type="journal article" date="2015" name="Mol. Biochem. Parasitol.">
        <title>Identification of polymorphic genes for use in assemblage B genotyping assays through comparative genomics of multiple assemblage B Giardia duodenalis isolates.</title>
        <authorList>
            <person name="Wielinga C."/>
            <person name="Thompson R.C."/>
            <person name="Monis P."/>
            <person name="Ryan U."/>
        </authorList>
    </citation>
    <scope>NUCLEOTIDE SEQUENCE [LARGE SCALE GENOMIC DNA]</scope>
    <source>
        <strain evidence="2 3">BAH15c1</strain>
    </source>
</reference>
<organism evidence="2 3">
    <name type="scientific">Giardia duodenalis assemblage B</name>
    <dbReference type="NCBI Taxonomy" id="1394984"/>
    <lineage>
        <taxon>Eukaryota</taxon>
        <taxon>Metamonada</taxon>
        <taxon>Diplomonadida</taxon>
        <taxon>Hexamitidae</taxon>
        <taxon>Giardiinae</taxon>
        <taxon>Giardia</taxon>
    </lineage>
</organism>
<dbReference type="EMBL" id="JXTI01000078">
    <property type="protein sequence ID" value="KWX13221.1"/>
    <property type="molecule type" value="Genomic_DNA"/>
</dbReference>
<gene>
    <name evidence="2" type="ORF">QR46_2794</name>
</gene>
<evidence type="ECO:0000313" key="3">
    <source>
        <dbReference type="Proteomes" id="UP000070089"/>
    </source>
</evidence>
<name>A0A132NT13_GIAIN</name>
<feature type="transmembrane region" description="Helical" evidence="1">
    <location>
        <begin position="140"/>
        <end position="164"/>
    </location>
</feature>
<keyword evidence="1" id="KW-0812">Transmembrane</keyword>
<dbReference type="VEuPathDB" id="GiardiaDB:QR46_2794"/>
<comment type="caution">
    <text evidence="2">The sequence shown here is derived from an EMBL/GenBank/DDBJ whole genome shotgun (WGS) entry which is preliminary data.</text>
</comment>
<evidence type="ECO:0000313" key="2">
    <source>
        <dbReference type="EMBL" id="KWX13221.1"/>
    </source>
</evidence>
<feature type="transmembrane region" description="Helical" evidence="1">
    <location>
        <begin position="176"/>
        <end position="195"/>
    </location>
</feature>
<dbReference type="OrthoDB" id="10253161at2759"/>
<feature type="transmembrane region" description="Helical" evidence="1">
    <location>
        <begin position="113"/>
        <end position="134"/>
    </location>
</feature>
<dbReference type="Proteomes" id="UP000070089">
    <property type="component" value="Unassembled WGS sequence"/>
</dbReference>
<dbReference type="AlphaFoldDB" id="A0A132NT13"/>
<sequence length="243" mass="26773">MLVDMQYNSNMPQTMGMGAPAGMAAPGPITAGNPYAPAQQPAWQAAEPTHNVGNSGMNLDGSAVNNFRASQAPVPDRGNLGNDDDDYAKVQLSIRIADTYPVNKGVWATVLKCIFSVTHFLTCLAFILSIFYKINNGGFQFYWLMCSLFFAFITVLFGLCHLDLAIMKKFLDTNPLLLNKWASLVVLSFLCFAYPYELDTAHMPRFIGSIIMFIVVCVTGALIIYGVIGLFACPRRPQQRSYV</sequence>
<keyword evidence="1" id="KW-0472">Membrane</keyword>
<feature type="transmembrane region" description="Helical" evidence="1">
    <location>
        <begin position="207"/>
        <end position="233"/>
    </location>
</feature>
<keyword evidence="1" id="KW-1133">Transmembrane helix</keyword>
<evidence type="ECO:0000256" key="1">
    <source>
        <dbReference type="SAM" id="Phobius"/>
    </source>
</evidence>
<proteinExistence type="predicted"/>
<protein>
    <submittedName>
        <fullName evidence="2">Uncharacterized protein</fullName>
    </submittedName>
</protein>
<accession>A0A132NT13</accession>